<gene>
    <name evidence="2" type="ORF">HYPSUDRAFT_762112</name>
</gene>
<feature type="region of interest" description="Disordered" evidence="1">
    <location>
        <begin position="100"/>
        <end position="167"/>
    </location>
</feature>
<name>A0A0D2NXC6_HYPSF</name>
<protein>
    <submittedName>
        <fullName evidence="2">Uncharacterized protein</fullName>
    </submittedName>
</protein>
<organism evidence="2 3">
    <name type="scientific">Hypholoma sublateritium (strain FD-334 SS-4)</name>
    <dbReference type="NCBI Taxonomy" id="945553"/>
    <lineage>
        <taxon>Eukaryota</taxon>
        <taxon>Fungi</taxon>
        <taxon>Dikarya</taxon>
        <taxon>Basidiomycota</taxon>
        <taxon>Agaricomycotina</taxon>
        <taxon>Agaricomycetes</taxon>
        <taxon>Agaricomycetidae</taxon>
        <taxon>Agaricales</taxon>
        <taxon>Agaricineae</taxon>
        <taxon>Strophariaceae</taxon>
        <taxon>Hypholoma</taxon>
    </lineage>
</organism>
<sequence>MSLVKLPQNILYDIFAGIVSEYIDTTIASPPRPLWLVQFPADVIAHIRGVLVARNALTPPAVGSDRNEWSGISEPDFVAVVLDEVKSGALDYTVTFETSAAPLDDDDDDDNDPGFLEFLKRYDKKPGDSDDSTSTDSVSEVFTDYQSEQFDSSDDEEADPGSDPDPERLQRTFVAWMECEAKEPLPGNAVAPLLCINGFLREIALRVLFDATGLKRARKKIFNKRLNALLHDVRMRFRIAHADPFMDARTHGVRAYDGPRAPLLDAYLALAAGTFLLRSFHNFDTLDYREADGAPVLELGEVLEKMQLIGRLGGTVHPESLRPWIAQRAHIFDVRYMHYLSIVKCFAGLFEAYKHIMRIGGTGDKPRFFVRKENAALLLELMDTLDFYDRESLDMEAFVEMPKNLAKARPLVFSLSLFLS</sequence>
<evidence type="ECO:0000313" key="2">
    <source>
        <dbReference type="EMBL" id="KJA21126.1"/>
    </source>
</evidence>
<feature type="compositionally biased region" description="Acidic residues" evidence="1">
    <location>
        <begin position="151"/>
        <end position="164"/>
    </location>
</feature>
<evidence type="ECO:0000313" key="3">
    <source>
        <dbReference type="Proteomes" id="UP000054270"/>
    </source>
</evidence>
<dbReference type="EMBL" id="KN817561">
    <property type="protein sequence ID" value="KJA21126.1"/>
    <property type="molecule type" value="Genomic_DNA"/>
</dbReference>
<dbReference type="Proteomes" id="UP000054270">
    <property type="component" value="Unassembled WGS sequence"/>
</dbReference>
<feature type="compositionally biased region" description="Basic and acidic residues" evidence="1">
    <location>
        <begin position="118"/>
        <end position="128"/>
    </location>
</feature>
<feature type="compositionally biased region" description="Polar residues" evidence="1">
    <location>
        <begin position="138"/>
        <end position="150"/>
    </location>
</feature>
<feature type="compositionally biased region" description="Acidic residues" evidence="1">
    <location>
        <begin position="103"/>
        <end position="112"/>
    </location>
</feature>
<reference evidence="3" key="1">
    <citation type="submission" date="2014-04" db="EMBL/GenBank/DDBJ databases">
        <title>Evolutionary Origins and Diversification of the Mycorrhizal Mutualists.</title>
        <authorList>
            <consortium name="DOE Joint Genome Institute"/>
            <consortium name="Mycorrhizal Genomics Consortium"/>
            <person name="Kohler A."/>
            <person name="Kuo A."/>
            <person name="Nagy L.G."/>
            <person name="Floudas D."/>
            <person name="Copeland A."/>
            <person name="Barry K.W."/>
            <person name="Cichocki N."/>
            <person name="Veneault-Fourrey C."/>
            <person name="LaButti K."/>
            <person name="Lindquist E.A."/>
            <person name="Lipzen A."/>
            <person name="Lundell T."/>
            <person name="Morin E."/>
            <person name="Murat C."/>
            <person name="Riley R."/>
            <person name="Ohm R."/>
            <person name="Sun H."/>
            <person name="Tunlid A."/>
            <person name="Henrissat B."/>
            <person name="Grigoriev I.V."/>
            <person name="Hibbett D.S."/>
            <person name="Martin F."/>
        </authorList>
    </citation>
    <scope>NUCLEOTIDE SEQUENCE [LARGE SCALE GENOMIC DNA]</scope>
    <source>
        <strain evidence="3">FD-334 SS-4</strain>
    </source>
</reference>
<dbReference type="OrthoDB" id="3028554at2759"/>
<accession>A0A0D2NXC6</accession>
<evidence type="ECO:0000256" key="1">
    <source>
        <dbReference type="SAM" id="MobiDB-lite"/>
    </source>
</evidence>
<keyword evidence="3" id="KW-1185">Reference proteome</keyword>
<proteinExistence type="predicted"/>
<dbReference type="AlphaFoldDB" id="A0A0D2NXC6"/>